<comment type="caution">
    <text evidence="1">The sequence shown here is derived from an EMBL/GenBank/DDBJ whole genome shotgun (WGS) entry which is preliminary data.</text>
</comment>
<accession>A0A392PXW6</accession>
<protein>
    <submittedName>
        <fullName evidence="1">Uncharacterized protein</fullName>
    </submittedName>
</protein>
<evidence type="ECO:0000313" key="2">
    <source>
        <dbReference type="Proteomes" id="UP000265520"/>
    </source>
</evidence>
<reference evidence="1 2" key="1">
    <citation type="journal article" date="2018" name="Front. Plant Sci.">
        <title>Red Clover (Trifolium pratense) and Zigzag Clover (T. medium) - A Picture of Genomic Similarities and Differences.</title>
        <authorList>
            <person name="Dluhosova J."/>
            <person name="Istvanek J."/>
            <person name="Nedelnik J."/>
            <person name="Repkova J."/>
        </authorList>
    </citation>
    <scope>NUCLEOTIDE SEQUENCE [LARGE SCALE GENOMIC DNA]</scope>
    <source>
        <strain evidence="2">cv. 10/8</strain>
        <tissue evidence="1">Leaf</tissue>
    </source>
</reference>
<dbReference type="Proteomes" id="UP000265520">
    <property type="component" value="Unassembled WGS sequence"/>
</dbReference>
<dbReference type="AlphaFoldDB" id="A0A392PXW6"/>
<dbReference type="EMBL" id="LXQA010100139">
    <property type="protein sequence ID" value="MCI16280.1"/>
    <property type="molecule type" value="Genomic_DNA"/>
</dbReference>
<keyword evidence="2" id="KW-1185">Reference proteome</keyword>
<name>A0A392PXW6_9FABA</name>
<evidence type="ECO:0000313" key="1">
    <source>
        <dbReference type="EMBL" id="MCI16280.1"/>
    </source>
</evidence>
<organism evidence="1 2">
    <name type="scientific">Trifolium medium</name>
    <dbReference type="NCBI Taxonomy" id="97028"/>
    <lineage>
        <taxon>Eukaryota</taxon>
        <taxon>Viridiplantae</taxon>
        <taxon>Streptophyta</taxon>
        <taxon>Embryophyta</taxon>
        <taxon>Tracheophyta</taxon>
        <taxon>Spermatophyta</taxon>
        <taxon>Magnoliopsida</taxon>
        <taxon>eudicotyledons</taxon>
        <taxon>Gunneridae</taxon>
        <taxon>Pentapetalae</taxon>
        <taxon>rosids</taxon>
        <taxon>fabids</taxon>
        <taxon>Fabales</taxon>
        <taxon>Fabaceae</taxon>
        <taxon>Papilionoideae</taxon>
        <taxon>50 kb inversion clade</taxon>
        <taxon>NPAAA clade</taxon>
        <taxon>Hologalegina</taxon>
        <taxon>IRL clade</taxon>
        <taxon>Trifolieae</taxon>
        <taxon>Trifolium</taxon>
    </lineage>
</organism>
<proteinExistence type="predicted"/>
<sequence>MSSKSPKTRPTAILRRRMLNVTPTTLARKLAGTGAVVVSAGSSESYLF</sequence>